<organism evidence="1 2">
    <name type="scientific">Linderina pennispora</name>
    <dbReference type="NCBI Taxonomy" id="61395"/>
    <lineage>
        <taxon>Eukaryota</taxon>
        <taxon>Fungi</taxon>
        <taxon>Fungi incertae sedis</taxon>
        <taxon>Zoopagomycota</taxon>
        <taxon>Kickxellomycotina</taxon>
        <taxon>Kickxellomycetes</taxon>
        <taxon>Kickxellales</taxon>
        <taxon>Kickxellaceae</taxon>
        <taxon>Linderina</taxon>
    </lineage>
</organism>
<name>A0A1Y1VYM3_9FUNG</name>
<evidence type="ECO:0000313" key="2">
    <source>
        <dbReference type="Proteomes" id="UP000193922"/>
    </source>
</evidence>
<dbReference type="Proteomes" id="UP000193922">
    <property type="component" value="Unassembled WGS sequence"/>
</dbReference>
<sequence>MPLVARQCGQCDLLATVIDCLYDQVYLQYIDSRGPQPAREHAPIRLLKHHACARLANILQNRLHHLEVAKAEHGHAQSDESPMADTARHVLSIHLANEILVRHTQPRIQYTIGDRLASLGCVKIVLVNHNLCRLMNIVWAENSKLNTVMSEFVIH</sequence>
<comment type="caution">
    <text evidence="1">The sequence shown here is derived from an EMBL/GenBank/DDBJ whole genome shotgun (WGS) entry which is preliminary data.</text>
</comment>
<proteinExistence type="predicted"/>
<dbReference type="GeneID" id="63808654"/>
<evidence type="ECO:0000313" key="1">
    <source>
        <dbReference type="EMBL" id="ORX66106.1"/>
    </source>
</evidence>
<reference evidence="1 2" key="1">
    <citation type="submission" date="2016-07" db="EMBL/GenBank/DDBJ databases">
        <title>Pervasive Adenine N6-methylation of Active Genes in Fungi.</title>
        <authorList>
            <consortium name="DOE Joint Genome Institute"/>
            <person name="Mondo S.J."/>
            <person name="Dannebaum R.O."/>
            <person name="Kuo R.C."/>
            <person name="Labutti K."/>
            <person name="Haridas S."/>
            <person name="Kuo A."/>
            <person name="Salamov A."/>
            <person name="Ahrendt S.R."/>
            <person name="Lipzen A."/>
            <person name="Sullivan W."/>
            <person name="Andreopoulos W.B."/>
            <person name="Clum A."/>
            <person name="Lindquist E."/>
            <person name="Daum C."/>
            <person name="Ramamoorthy G.K."/>
            <person name="Gryganskyi A."/>
            <person name="Culley D."/>
            <person name="Magnuson J.K."/>
            <person name="James T.Y."/>
            <person name="O'Malley M.A."/>
            <person name="Stajich J.E."/>
            <person name="Spatafora J.W."/>
            <person name="Visel A."/>
            <person name="Grigoriev I.V."/>
        </authorList>
    </citation>
    <scope>NUCLEOTIDE SEQUENCE [LARGE SCALE GENOMIC DNA]</scope>
    <source>
        <strain evidence="1 2">ATCC 12442</strain>
    </source>
</reference>
<dbReference type="EMBL" id="MCFD01000017">
    <property type="protein sequence ID" value="ORX66106.1"/>
    <property type="molecule type" value="Genomic_DNA"/>
</dbReference>
<dbReference type="RefSeq" id="XP_040740133.1">
    <property type="nucleotide sequence ID" value="XM_040892006.1"/>
</dbReference>
<accession>A0A1Y1VYM3</accession>
<protein>
    <submittedName>
        <fullName evidence="1">Uncharacterized protein</fullName>
    </submittedName>
</protein>
<gene>
    <name evidence="1" type="ORF">DL89DRAFT_71914</name>
</gene>
<dbReference type="AlphaFoldDB" id="A0A1Y1VYM3"/>
<keyword evidence="2" id="KW-1185">Reference proteome</keyword>